<protein>
    <submittedName>
        <fullName evidence="2">Uncharacterized protein</fullName>
    </submittedName>
</protein>
<keyword evidence="3" id="KW-1185">Reference proteome</keyword>
<feature type="compositionally biased region" description="Polar residues" evidence="1">
    <location>
        <begin position="110"/>
        <end position="119"/>
    </location>
</feature>
<evidence type="ECO:0000313" key="2">
    <source>
        <dbReference type="EMBL" id="CAB1438668.1"/>
    </source>
</evidence>
<dbReference type="EMBL" id="CADEAL010002190">
    <property type="protein sequence ID" value="CAB1438668.1"/>
    <property type="molecule type" value="Genomic_DNA"/>
</dbReference>
<reference evidence="2" key="1">
    <citation type="submission" date="2020-03" db="EMBL/GenBank/DDBJ databases">
        <authorList>
            <person name="Weist P."/>
        </authorList>
    </citation>
    <scope>NUCLEOTIDE SEQUENCE</scope>
</reference>
<feature type="region of interest" description="Disordered" evidence="1">
    <location>
        <begin position="110"/>
        <end position="194"/>
    </location>
</feature>
<proteinExistence type="predicted"/>
<gene>
    <name evidence="2" type="ORF">PLEPLA_LOCUS26554</name>
</gene>
<dbReference type="AlphaFoldDB" id="A0A9N7YNR4"/>
<dbReference type="Proteomes" id="UP001153269">
    <property type="component" value="Unassembled WGS sequence"/>
</dbReference>
<evidence type="ECO:0000313" key="3">
    <source>
        <dbReference type="Proteomes" id="UP001153269"/>
    </source>
</evidence>
<feature type="compositionally biased region" description="Basic and acidic residues" evidence="1">
    <location>
        <begin position="128"/>
        <end position="140"/>
    </location>
</feature>
<organism evidence="2 3">
    <name type="scientific">Pleuronectes platessa</name>
    <name type="common">European plaice</name>
    <dbReference type="NCBI Taxonomy" id="8262"/>
    <lineage>
        <taxon>Eukaryota</taxon>
        <taxon>Metazoa</taxon>
        <taxon>Chordata</taxon>
        <taxon>Craniata</taxon>
        <taxon>Vertebrata</taxon>
        <taxon>Euteleostomi</taxon>
        <taxon>Actinopterygii</taxon>
        <taxon>Neopterygii</taxon>
        <taxon>Teleostei</taxon>
        <taxon>Neoteleostei</taxon>
        <taxon>Acanthomorphata</taxon>
        <taxon>Carangaria</taxon>
        <taxon>Pleuronectiformes</taxon>
        <taxon>Pleuronectoidei</taxon>
        <taxon>Pleuronectidae</taxon>
        <taxon>Pleuronectes</taxon>
    </lineage>
</organism>
<evidence type="ECO:0000256" key="1">
    <source>
        <dbReference type="SAM" id="MobiDB-lite"/>
    </source>
</evidence>
<feature type="compositionally biased region" description="Basic and acidic residues" evidence="1">
    <location>
        <begin position="168"/>
        <end position="194"/>
    </location>
</feature>
<accession>A0A9N7YNR4</accession>
<sequence length="194" mass="21974">MKRRRERAGDRAAAETLCVEYDVINGAISCCMERPLCHLFTGQTLKSIRVPEPLLLWPTERPVNLTGKFTFIRSSPPSPDPGAVSLFNFRLTGEQRQHEAFIIPSSTTPAHLSIQAPTGSSSSSSWRWRMEGEEAGDKSPMRHSSICLVAGQLKEEKDRGGQWKTRRVRDNKERNQARGEERGRKEERKEGGRR</sequence>
<comment type="caution">
    <text evidence="2">The sequence shown here is derived from an EMBL/GenBank/DDBJ whole genome shotgun (WGS) entry which is preliminary data.</text>
</comment>
<name>A0A9N7YNR4_PLEPL</name>